<keyword evidence="2" id="KW-1185">Reference proteome</keyword>
<evidence type="ECO:0000313" key="1">
    <source>
        <dbReference type="EMBL" id="SFW11923.1"/>
    </source>
</evidence>
<dbReference type="AlphaFoldDB" id="A0A1K1LM43"/>
<gene>
    <name evidence="1" type="ORF">SAMN04489730_0071</name>
</gene>
<dbReference type="Proteomes" id="UP000182740">
    <property type="component" value="Unassembled WGS sequence"/>
</dbReference>
<dbReference type="STRING" id="546364.SAMN04489730_0071"/>
<proteinExistence type="predicted"/>
<accession>A0A1K1LM43</accession>
<sequence length="48" mass="5258">MSEAAEATERTCFKCGNVPVDKTVILCDSCRNLLTSQTAREIYAALPH</sequence>
<name>A0A1K1LM43_9PSEU</name>
<reference evidence="2" key="1">
    <citation type="submission" date="2016-11" db="EMBL/GenBank/DDBJ databases">
        <authorList>
            <person name="Varghese N."/>
            <person name="Submissions S."/>
        </authorList>
    </citation>
    <scope>NUCLEOTIDE SEQUENCE [LARGE SCALE GENOMIC DNA]</scope>
    <source>
        <strain evidence="2">DSM 44671</strain>
    </source>
</reference>
<organism evidence="1 2">
    <name type="scientific">Amycolatopsis australiensis</name>
    <dbReference type="NCBI Taxonomy" id="546364"/>
    <lineage>
        <taxon>Bacteria</taxon>
        <taxon>Bacillati</taxon>
        <taxon>Actinomycetota</taxon>
        <taxon>Actinomycetes</taxon>
        <taxon>Pseudonocardiales</taxon>
        <taxon>Pseudonocardiaceae</taxon>
        <taxon>Amycolatopsis</taxon>
    </lineage>
</organism>
<dbReference type="RefSeq" id="WP_177328697.1">
    <property type="nucleotide sequence ID" value="NZ_FPJG01000001.1"/>
</dbReference>
<evidence type="ECO:0000313" key="2">
    <source>
        <dbReference type="Proteomes" id="UP000182740"/>
    </source>
</evidence>
<dbReference type="EMBL" id="FPJG01000001">
    <property type="protein sequence ID" value="SFW11923.1"/>
    <property type="molecule type" value="Genomic_DNA"/>
</dbReference>
<protein>
    <submittedName>
        <fullName evidence="1">Uncharacterized protein</fullName>
    </submittedName>
</protein>